<feature type="non-terminal residue" evidence="3">
    <location>
        <position position="95"/>
    </location>
</feature>
<reference evidence="3" key="1">
    <citation type="submission" date="2021-02" db="EMBL/GenBank/DDBJ databases">
        <authorList>
            <person name="Nowell W R."/>
        </authorList>
    </citation>
    <scope>NUCLEOTIDE SEQUENCE</scope>
</reference>
<name>A0A820AFN4_9BILA</name>
<dbReference type="GO" id="GO:0016020">
    <property type="term" value="C:membrane"/>
    <property type="evidence" value="ECO:0007669"/>
    <property type="project" value="InterPro"/>
</dbReference>
<dbReference type="SUPFAM" id="SSF52540">
    <property type="entry name" value="P-loop containing nucleoside triphosphate hydrolases"/>
    <property type="match status" value="1"/>
</dbReference>
<evidence type="ECO:0000313" key="4">
    <source>
        <dbReference type="Proteomes" id="UP000663836"/>
    </source>
</evidence>
<evidence type="ECO:0000313" key="3">
    <source>
        <dbReference type="EMBL" id="CAF4191188.1"/>
    </source>
</evidence>
<dbReference type="PANTHER" id="PTHR19229:SF36">
    <property type="entry name" value="ATP-BINDING CASSETTE SUB-FAMILY A MEMBER 2"/>
    <property type="match status" value="1"/>
</dbReference>
<organism evidence="3 4">
    <name type="scientific">Rotaria sordida</name>
    <dbReference type="NCBI Taxonomy" id="392033"/>
    <lineage>
        <taxon>Eukaryota</taxon>
        <taxon>Metazoa</taxon>
        <taxon>Spiralia</taxon>
        <taxon>Gnathifera</taxon>
        <taxon>Rotifera</taxon>
        <taxon>Eurotatoria</taxon>
        <taxon>Bdelloidea</taxon>
        <taxon>Philodinida</taxon>
        <taxon>Philodinidae</taxon>
        <taxon>Rotaria</taxon>
    </lineage>
</organism>
<proteinExistence type="predicted"/>
<evidence type="ECO:0000256" key="2">
    <source>
        <dbReference type="ARBA" id="ARBA00022737"/>
    </source>
</evidence>
<dbReference type="PANTHER" id="PTHR19229">
    <property type="entry name" value="ATP-BINDING CASSETTE TRANSPORTER SUBFAMILY A ABCA"/>
    <property type="match status" value="1"/>
</dbReference>
<gene>
    <name evidence="3" type="ORF">JBS370_LOCUS36034</name>
</gene>
<protein>
    <submittedName>
        <fullName evidence="3">Uncharacterized protein</fullName>
    </submittedName>
</protein>
<accession>A0A820AFN4</accession>
<dbReference type="GO" id="GO:0140359">
    <property type="term" value="F:ABC-type transporter activity"/>
    <property type="evidence" value="ECO:0007669"/>
    <property type="project" value="InterPro"/>
</dbReference>
<dbReference type="Proteomes" id="UP000663836">
    <property type="component" value="Unassembled WGS sequence"/>
</dbReference>
<dbReference type="GO" id="GO:0005319">
    <property type="term" value="F:lipid transporter activity"/>
    <property type="evidence" value="ECO:0007669"/>
    <property type="project" value="TreeGrafter"/>
</dbReference>
<sequence length="95" mass="10914">PVSPFQFNIDDDVAAKQQRIYSYYDKRSGDVLRMIDLVKIYVWRFGKNFTVVKQSECFNLLGINRSGKSTIFTMLTGEISMTDDNAFVNNCSVIK</sequence>
<dbReference type="EMBL" id="CAJOBD010013494">
    <property type="protein sequence ID" value="CAF4191188.1"/>
    <property type="molecule type" value="Genomic_DNA"/>
</dbReference>
<keyword evidence="1" id="KW-0813">Transport</keyword>
<dbReference type="InterPro" id="IPR026082">
    <property type="entry name" value="ABCA"/>
</dbReference>
<keyword evidence="2" id="KW-0677">Repeat</keyword>
<evidence type="ECO:0000256" key="1">
    <source>
        <dbReference type="ARBA" id="ARBA00022448"/>
    </source>
</evidence>
<dbReference type="AlphaFoldDB" id="A0A820AFN4"/>
<dbReference type="InterPro" id="IPR027417">
    <property type="entry name" value="P-loop_NTPase"/>
</dbReference>
<comment type="caution">
    <text evidence="3">The sequence shown here is derived from an EMBL/GenBank/DDBJ whole genome shotgun (WGS) entry which is preliminary data.</text>
</comment>